<keyword evidence="6 8" id="KW-1133">Transmembrane helix</keyword>
<proteinExistence type="predicted"/>
<feature type="transmembrane region" description="Helical" evidence="8">
    <location>
        <begin position="113"/>
        <end position="132"/>
    </location>
</feature>
<accession>A0ABS5Y399</accession>
<dbReference type="PANTHER" id="PTHR33908:SF11">
    <property type="entry name" value="MEMBRANE PROTEIN"/>
    <property type="match status" value="1"/>
</dbReference>
<feature type="transmembrane region" description="Helical" evidence="8">
    <location>
        <begin position="15"/>
        <end position="37"/>
    </location>
</feature>
<evidence type="ECO:0000256" key="5">
    <source>
        <dbReference type="ARBA" id="ARBA00022692"/>
    </source>
</evidence>
<feature type="transmembrane region" description="Helical" evidence="8">
    <location>
        <begin position="57"/>
        <end position="75"/>
    </location>
</feature>
<keyword evidence="2" id="KW-1003">Cell membrane</keyword>
<evidence type="ECO:0000256" key="2">
    <source>
        <dbReference type="ARBA" id="ARBA00022475"/>
    </source>
</evidence>
<evidence type="ECO:0000256" key="8">
    <source>
        <dbReference type="SAM" id="Phobius"/>
    </source>
</evidence>
<feature type="transmembrane region" description="Helical" evidence="8">
    <location>
        <begin position="205"/>
        <end position="226"/>
    </location>
</feature>
<dbReference type="PANTHER" id="PTHR33908">
    <property type="entry name" value="MANNOSYLTRANSFERASE YKCB-RELATED"/>
    <property type="match status" value="1"/>
</dbReference>
<keyword evidence="11" id="KW-1185">Reference proteome</keyword>
<name>A0ABS5Y399_9CYAN</name>
<dbReference type="RefSeq" id="WP_215618197.1">
    <property type="nucleotide sequence ID" value="NZ_JADOER010000007.1"/>
</dbReference>
<evidence type="ECO:0000313" key="11">
    <source>
        <dbReference type="Proteomes" id="UP001196661"/>
    </source>
</evidence>
<evidence type="ECO:0000259" key="9">
    <source>
        <dbReference type="Pfam" id="PF13231"/>
    </source>
</evidence>
<keyword evidence="7 8" id="KW-0472">Membrane</keyword>
<feature type="transmembrane region" description="Helical" evidence="8">
    <location>
        <begin position="138"/>
        <end position="154"/>
    </location>
</feature>
<dbReference type="Pfam" id="PF13231">
    <property type="entry name" value="PMT_2"/>
    <property type="match status" value="1"/>
</dbReference>
<feature type="transmembrane region" description="Helical" evidence="8">
    <location>
        <begin position="166"/>
        <end position="193"/>
    </location>
</feature>
<protein>
    <submittedName>
        <fullName evidence="10">Glycosyltransferase family 39 protein</fullName>
    </submittedName>
</protein>
<evidence type="ECO:0000256" key="3">
    <source>
        <dbReference type="ARBA" id="ARBA00022676"/>
    </source>
</evidence>
<evidence type="ECO:0000256" key="1">
    <source>
        <dbReference type="ARBA" id="ARBA00004651"/>
    </source>
</evidence>
<feature type="transmembrane region" description="Helical" evidence="8">
    <location>
        <begin position="346"/>
        <end position="367"/>
    </location>
</feature>
<organism evidence="10 11">
    <name type="scientific">Leptothoe kymatousa TAU-MAC 1615</name>
    <dbReference type="NCBI Taxonomy" id="2364775"/>
    <lineage>
        <taxon>Bacteria</taxon>
        <taxon>Bacillati</taxon>
        <taxon>Cyanobacteriota</taxon>
        <taxon>Cyanophyceae</taxon>
        <taxon>Nodosilineales</taxon>
        <taxon>Cymatolegaceae</taxon>
        <taxon>Leptothoe</taxon>
        <taxon>Leptothoe kymatousa</taxon>
    </lineage>
</organism>
<reference evidence="10 11" key="1">
    <citation type="journal article" date="2021" name="Mar. Drugs">
        <title>Genome Reduction and Secondary Metabolism of the Marine Sponge-Associated Cyanobacterium Leptothoe.</title>
        <authorList>
            <person name="Konstantinou D."/>
            <person name="Popin R.V."/>
            <person name="Fewer D.P."/>
            <person name="Sivonen K."/>
            <person name="Gkelis S."/>
        </authorList>
    </citation>
    <scope>NUCLEOTIDE SEQUENCE [LARGE SCALE GENOMIC DNA]</scope>
    <source>
        <strain evidence="10 11">TAU-MAC 1615</strain>
    </source>
</reference>
<dbReference type="InterPro" id="IPR050297">
    <property type="entry name" value="LipidA_mod_glycosyltrf_83"/>
</dbReference>
<dbReference type="Proteomes" id="UP001196661">
    <property type="component" value="Unassembled WGS sequence"/>
</dbReference>
<evidence type="ECO:0000313" key="10">
    <source>
        <dbReference type="EMBL" id="MBT9312300.1"/>
    </source>
</evidence>
<feature type="transmembrane region" description="Helical" evidence="8">
    <location>
        <begin position="323"/>
        <end position="340"/>
    </location>
</feature>
<feature type="transmembrane region" description="Helical" evidence="8">
    <location>
        <begin position="252"/>
        <end position="274"/>
    </location>
</feature>
<feature type="transmembrane region" description="Helical" evidence="8">
    <location>
        <begin position="294"/>
        <end position="316"/>
    </location>
</feature>
<keyword evidence="5 8" id="KW-0812">Transmembrane</keyword>
<evidence type="ECO:0000256" key="7">
    <source>
        <dbReference type="ARBA" id="ARBA00023136"/>
    </source>
</evidence>
<dbReference type="InterPro" id="IPR038731">
    <property type="entry name" value="RgtA/B/C-like"/>
</dbReference>
<comment type="caution">
    <text evidence="10">The sequence shown here is derived from an EMBL/GenBank/DDBJ whole genome shotgun (WGS) entry which is preliminary data.</text>
</comment>
<keyword evidence="4" id="KW-0808">Transferase</keyword>
<sequence length="520" mass="57954">MQRAKDSSPGQHASWPQWLLAILLGSWCLRLLIAWLLPPGFDEAYYFLYTQHWDWSYFDHPVMVAVTTALGPWVTGYISPLTLRLGALLLYGLSTGLLYLIGGRLFNRTVGMWSVAIASLCPLFILSFGVLAAPDNALIFWWTAVMYVAAIEFFPQHKPYQPTAKIALIGLLLGLVCLSKYHGFILGLSLVGFCATSQQHRRALISPWTIVALGLFSLTLTPLIYWNAQNEWLSFGFHLSSRFDGTTATTRFNVLTMVGVWLVGVAYLFPSLGFPLWWVSGRSLFNLGDLRHRFLLWMGLPIALGFTLLGGITHVYPAWPAPGLWSLSVLLAAAMAHWPLRTLQRWLVSSAIVMATLLTVALGHISLGTLQQPGGWLALLPPETDPTTTLIDVVQLRRQLQSNGLEAAIAAADIVITNEFWLSGYVDMAISPLTPAPVMALTQDPRGHAVWFKPQNWLGQSALFLTIADYSQAEIRATYAPYFEKFDLIDSITTQRANATTETFYLYDLGNVIQAYEYPY</sequence>
<gene>
    <name evidence="10" type="ORF">IXB28_08800</name>
</gene>
<evidence type="ECO:0000256" key="4">
    <source>
        <dbReference type="ARBA" id="ARBA00022679"/>
    </source>
</evidence>
<comment type="subcellular location">
    <subcellularLocation>
        <location evidence="1">Cell membrane</location>
        <topology evidence="1">Multi-pass membrane protein</topology>
    </subcellularLocation>
</comment>
<evidence type="ECO:0000256" key="6">
    <source>
        <dbReference type="ARBA" id="ARBA00022989"/>
    </source>
</evidence>
<feature type="domain" description="Glycosyltransferase RgtA/B/C/D-like" evidence="9">
    <location>
        <begin position="59"/>
        <end position="226"/>
    </location>
</feature>
<dbReference type="EMBL" id="JADOER010000007">
    <property type="protein sequence ID" value="MBT9312300.1"/>
    <property type="molecule type" value="Genomic_DNA"/>
</dbReference>
<keyword evidence="3" id="KW-0328">Glycosyltransferase</keyword>
<feature type="transmembrane region" description="Helical" evidence="8">
    <location>
        <begin position="81"/>
        <end position="101"/>
    </location>
</feature>